<dbReference type="InterPro" id="IPR007863">
    <property type="entry name" value="Peptidase_M16_C"/>
</dbReference>
<keyword evidence="1" id="KW-0732">Signal</keyword>
<evidence type="ECO:0000313" key="4">
    <source>
        <dbReference type="EMBL" id="QVK21981.1"/>
    </source>
</evidence>
<dbReference type="PANTHER" id="PTHR11851:SF224">
    <property type="entry name" value="PROCESSING PROTEASE"/>
    <property type="match status" value="1"/>
</dbReference>
<keyword evidence="5" id="KW-1185">Reference proteome</keyword>
<organism evidence="4 5">
    <name type="scientific">Shewanella dokdonensis</name>
    <dbReference type="NCBI Taxonomy" id="712036"/>
    <lineage>
        <taxon>Bacteria</taxon>
        <taxon>Pseudomonadati</taxon>
        <taxon>Pseudomonadota</taxon>
        <taxon>Gammaproteobacteria</taxon>
        <taxon>Alteromonadales</taxon>
        <taxon>Shewanellaceae</taxon>
        <taxon>Shewanella</taxon>
    </lineage>
</organism>
<sequence>MTFIRKTLALVMLSTTLTSCAATPHPEQATAPEVKASVPAINIGYEKFVLPNGLTTIVHTDHSVPDIFVGIWYKVGSKDEPEGKTGFAHLFEHLMFQGTSNRKGEYFLPFDKIGATGMNGTTSLDRTNYFATVPSNAIDTALWMESDRMGYLPGAITQDALDEQRDVVKNEKRQGQLRPGSKAGQRFQELFYPIGHPYAHTTIGSMKDLENASLADVKQWFKDYYGASNAVLVLSGDIDLATAKEKVSHYFSDAPAGRPTDKIDQWVPTISEIKRDINYDQVATTSFVRTWPLPNSDTRDAALMEVVAATLAGAKTTPLNQILVDKLQLANSVGASVSPNEVNSTFSIFVSLRPGVSVEEVDTQLQKILADYYTNGPTQERLDGLKLSLDISLIRSLESPEGVGEKLAEGEVFHDNPAFFEVQRNWLNTTNGQELKALAKKWLDKPYFESQLRPLPLVQAMNGKVDRTKIPEAGKFTGKVTFPDIQQTTLANGMKVVVSPRPGLPVVDISMQFATGTALDDKYGTSVAEKAFGMLSQGTKDMNVDAIASTMEKIGTTIAGAASERQSGINWGPLTQYLEPSFALAADLIRNPSYPQSEIDKAVERVDMAYDNYERNPMNAAGSAYSRAIWGADHRFGHIPSREEEKALTRQKIVNFHDHEIVPNNATLYMVGDITLEKATELANRYFGDWKAGTPDKLPGVAAAHSAVGKVILINAPGMVQSSITVGHAVAPFNADNSAALSLMNAALGGGFNSRLNMNLREDKGWAYGFGSGISNASVGQQVFTASGTVQADKTAASMSEIAKEIRQFVTTRPITAEELERDKESAIHSIPSGYTTNGAFVNAMISSQLFNLPYKYAEGAMARLDKVTLSDVRNMAKATLHPDQLTWVVVGDLSVIEADIRALKLGQVEVWDVYGNKVR</sequence>
<dbReference type="Pfam" id="PF00675">
    <property type="entry name" value="Peptidase_M16"/>
    <property type="match status" value="1"/>
</dbReference>
<dbReference type="EMBL" id="CP074572">
    <property type="protein sequence ID" value="QVK21981.1"/>
    <property type="molecule type" value="Genomic_DNA"/>
</dbReference>
<evidence type="ECO:0000256" key="1">
    <source>
        <dbReference type="SAM" id="SignalP"/>
    </source>
</evidence>
<gene>
    <name evidence="4" type="ORF">KHX94_10815</name>
</gene>
<evidence type="ECO:0000313" key="5">
    <source>
        <dbReference type="Proteomes" id="UP000676428"/>
    </source>
</evidence>
<reference evidence="4 5" key="1">
    <citation type="journal article" date="2012" name="Int. J. Syst. Evol. Microbiol.">
        <title>Shewanella dokdonensis sp. nov., isolated from seawater.</title>
        <authorList>
            <person name="Sung H.R."/>
            <person name="Yoon J.H."/>
            <person name="Ghim S.Y."/>
        </authorList>
    </citation>
    <scope>NUCLEOTIDE SEQUENCE [LARGE SCALE GENOMIC DNA]</scope>
    <source>
        <strain evidence="4 5">DSM 23626</strain>
    </source>
</reference>
<proteinExistence type="predicted"/>
<dbReference type="Pfam" id="PF05193">
    <property type="entry name" value="Peptidase_M16_C"/>
    <property type="match status" value="2"/>
</dbReference>
<feature type="chain" id="PRO_5047506804" evidence="1">
    <location>
        <begin position="22"/>
        <end position="920"/>
    </location>
</feature>
<feature type="domain" description="Peptidase M16 C-terminal" evidence="3">
    <location>
        <begin position="212"/>
        <end position="387"/>
    </location>
</feature>
<dbReference type="InterPro" id="IPR011249">
    <property type="entry name" value="Metalloenz_LuxS/M16"/>
</dbReference>
<dbReference type="PROSITE" id="PS51257">
    <property type="entry name" value="PROKAR_LIPOPROTEIN"/>
    <property type="match status" value="1"/>
</dbReference>
<dbReference type="Proteomes" id="UP000676428">
    <property type="component" value="Chromosome"/>
</dbReference>
<dbReference type="InterPro" id="IPR011765">
    <property type="entry name" value="Pept_M16_N"/>
</dbReference>
<evidence type="ECO:0000259" key="2">
    <source>
        <dbReference type="Pfam" id="PF00675"/>
    </source>
</evidence>
<feature type="domain" description="Peptidase M16 C-terminal" evidence="3">
    <location>
        <begin position="648"/>
        <end position="825"/>
    </location>
</feature>
<accession>A0ABX8DCJ8</accession>
<name>A0ABX8DCJ8_9GAMM</name>
<protein>
    <submittedName>
        <fullName evidence="4">Insulinase family protein</fullName>
    </submittedName>
</protein>
<dbReference type="SUPFAM" id="SSF63411">
    <property type="entry name" value="LuxS/MPP-like metallohydrolase"/>
    <property type="match status" value="4"/>
</dbReference>
<dbReference type="RefSeq" id="WP_213680641.1">
    <property type="nucleotide sequence ID" value="NZ_CP074572.1"/>
</dbReference>
<dbReference type="InterPro" id="IPR050361">
    <property type="entry name" value="MPP/UQCRC_Complex"/>
</dbReference>
<feature type="signal peptide" evidence="1">
    <location>
        <begin position="1"/>
        <end position="21"/>
    </location>
</feature>
<feature type="domain" description="Peptidase M16 N-terminal" evidence="2">
    <location>
        <begin position="61"/>
        <end position="173"/>
    </location>
</feature>
<evidence type="ECO:0000259" key="3">
    <source>
        <dbReference type="Pfam" id="PF05193"/>
    </source>
</evidence>
<dbReference type="Gene3D" id="3.30.830.10">
    <property type="entry name" value="Metalloenzyme, LuxS/M16 peptidase-like"/>
    <property type="match status" value="4"/>
</dbReference>
<dbReference type="PANTHER" id="PTHR11851">
    <property type="entry name" value="METALLOPROTEASE"/>
    <property type="match status" value="1"/>
</dbReference>